<evidence type="ECO:0000256" key="1">
    <source>
        <dbReference type="SAM" id="MobiDB-lite"/>
    </source>
</evidence>
<dbReference type="PANTHER" id="PTHR45691:SF1">
    <property type="entry name" value="FH2 DOMAIN-CONTAINING PROTEIN 1-RELATED"/>
    <property type="match status" value="1"/>
</dbReference>
<evidence type="ECO:0000313" key="2">
    <source>
        <dbReference type="EMBL" id="GFR44224.1"/>
    </source>
</evidence>
<feature type="region of interest" description="Disordered" evidence="1">
    <location>
        <begin position="758"/>
        <end position="816"/>
    </location>
</feature>
<protein>
    <submittedName>
        <fullName evidence="2">Uncharacterized protein</fullName>
    </submittedName>
</protein>
<dbReference type="GO" id="GO:0030041">
    <property type="term" value="P:actin filament polymerization"/>
    <property type="evidence" value="ECO:0007669"/>
    <property type="project" value="TreeGrafter"/>
</dbReference>
<feature type="compositionally biased region" description="Gly residues" evidence="1">
    <location>
        <begin position="139"/>
        <end position="157"/>
    </location>
</feature>
<dbReference type="InterPro" id="IPR016024">
    <property type="entry name" value="ARM-type_fold"/>
</dbReference>
<dbReference type="Proteomes" id="UP001054857">
    <property type="component" value="Unassembled WGS sequence"/>
</dbReference>
<dbReference type="Gene3D" id="1.25.10.10">
    <property type="entry name" value="Leucine-rich Repeat Variant"/>
    <property type="match status" value="1"/>
</dbReference>
<evidence type="ECO:0000313" key="3">
    <source>
        <dbReference type="Proteomes" id="UP001054857"/>
    </source>
</evidence>
<accession>A0AAD3HK32</accession>
<dbReference type="InterPro" id="IPR011989">
    <property type="entry name" value="ARM-like"/>
</dbReference>
<feature type="compositionally biased region" description="Acidic residues" evidence="1">
    <location>
        <begin position="559"/>
        <end position="574"/>
    </location>
</feature>
<feature type="compositionally biased region" description="Pro residues" evidence="1">
    <location>
        <begin position="680"/>
        <end position="696"/>
    </location>
</feature>
<feature type="compositionally biased region" description="Low complexity" evidence="1">
    <location>
        <begin position="462"/>
        <end position="487"/>
    </location>
</feature>
<feature type="region of interest" description="Disordered" evidence="1">
    <location>
        <begin position="324"/>
        <end position="396"/>
    </location>
</feature>
<dbReference type="PANTHER" id="PTHR45691">
    <property type="entry name" value="PROTEIN DIAPHANOUS"/>
    <property type="match status" value="1"/>
</dbReference>
<feature type="compositionally biased region" description="Low complexity" evidence="1">
    <location>
        <begin position="760"/>
        <end position="780"/>
    </location>
</feature>
<dbReference type="GO" id="GO:0005884">
    <property type="term" value="C:actin filament"/>
    <property type="evidence" value="ECO:0007669"/>
    <property type="project" value="TreeGrafter"/>
</dbReference>
<feature type="region of interest" description="Disordered" evidence="1">
    <location>
        <begin position="648"/>
        <end position="696"/>
    </location>
</feature>
<feature type="compositionally biased region" description="Low complexity" evidence="1">
    <location>
        <begin position="517"/>
        <end position="530"/>
    </location>
</feature>
<name>A0AAD3HK32_9CHLO</name>
<feature type="region of interest" description="Disordered" evidence="1">
    <location>
        <begin position="139"/>
        <end position="182"/>
    </location>
</feature>
<feature type="compositionally biased region" description="Basic and acidic residues" evidence="1">
    <location>
        <begin position="575"/>
        <end position="584"/>
    </location>
</feature>
<dbReference type="SUPFAM" id="SSF48371">
    <property type="entry name" value="ARM repeat"/>
    <property type="match status" value="1"/>
</dbReference>
<organism evidence="2 3">
    <name type="scientific">Astrephomene gubernaculifera</name>
    <dbReference type="NCBI Taxonomy" id="47775"/>
    <lineage>
        <taxon>Eukaryota</taxon>
        <taxon>Viridiplantae</taxon>
        <taxon>Chlorophyta</taxon>
        <taxon>core chlorophytes</taxon>
        <taxon>Chlorophyceae</taxon>
        <taxon>CS clade</taxon>
        <taxon>Chlamydomonadales</taxon>
        <taxon>Astrephomenaceae</taxon>
        <taxon>Astrephomene</taxon>
    </lineage>
</organism>
<proteinExistence type="predicted"/>
<dbReference type="EMBL" id="BMAR01000007">
    <property type="protein sequence ID" value="GFR44224.1"/>
    <property type="molecule type" value="Genomic_DNA"/>
</dbReference>
<keyword evidence="3" id="KW-1185">Reference proteome</keyword>
<gene>
    <name evidence="2" type="ORF">Agub_g5413</name>
</gene>
<reference evidence="2 3" key="1">
    <citation type="journal article" date="2021" name="Sci. Rep.">
        <title>Genome sequencing of the multicellular alga Astrephomene provides insights into convergent evolution of germ-soma differentiation.</title>
        <authorList>
            <person name="Yamashita S."/>
            <person name="Yamamoto K."/>
            <person name="Matsuzaki R."/>
            <person name="Suzuki S."/>
            <person name="Yamaguchi H."/>
            <person name="Hirooka S."/>
            <person name="Minakuchi Y."/>
            <person name="Miyagishima S."/>
            <person name="Kawachi M."/>
            <person name="Toyoda A."/>
            <person name="Nozaki H."/>
        </authorList>
    </citation>
    <scope>NUCLEOTIDE SEQUENCE [LARGE SCALE GENOMIC DNA]</scope>
    <source>
        <strain evidence="2 3">NIES-4017</strain>
    </source>
</reference>
<sequence>MAPKSQANAAPQVRLDLPWALGTLANSDTDAGHLLQALNFLLALDLSPHQQDLDVGVQLITLVTPHTAASDTQVNAAAIKMLTRLVAEGRGALREAFRQPASLQALWSVLSDFHAVFDDYLVLLATMLAEAADPGLGGAGGGRGTGAGGGGPGTAGGGREEAGRRPVKGTPPPPVDPESSLPGPSKYALEAVLVALSAAMGAGGGPTGQQAAAAAEQALLEVVGRRVGPLVTLLRHNSLRIQLLALRFTRLLLRCAPLAGWLAGGGCLAALTQLVGSSGSGAVREEAMTTASHIMAAHAPSMQLALDAGLPSALLHLLLAPATGQAVPPAPPPSAQQLPQQQPPVTPQGGAPRTPSDAGAQPGEGGQLRPGSSSEDAAGGSGGGAGGEGAGGAAAGGVEAGQLDFARPVQSSPEKLQDQAAQLLLQLCRHHHGACQHLLRLGALQLLLTQLPAPPAHTDLYNQLHNPQHQHHQQQLQQQPQQQQGGLQRSGNSMKAIGSRNPSASEVQLQAPPPPLQQQQQYQPQQQLLQGGRMSPMPRSPAKSPAKGRPEGSAGGAVEEGDEEEEEEVVDEEQETRKEQRARETWQPFLEGPPALPLPGCRTPTPSHNLQATLLLLLSCLLSEPGVQQHWWAVGGCPAPPHLVPLFHLGRQPPAPPPPAPRSESSQKETIAPNRRSIVAPPPPPPPPDPTQPPFPAHVRAAALQCLLQLLKQRRWLAAAPFMAALQDTLRSPDSWGPEMVAPLAEILQRIAQARRPRPKAASAAAAGAVPAPEASAAAAGPPPPRQRPCFPAPPSTSALLPPPPPPPPPPATHILSSVMSLSSMSIGSGPKEDPAAAAAAAAAAAVAASASATAGLAEEELSDEELLAALKALAALARRGISPWATSSVAAALLTLPQTALFAPPWPPLPSPPPTPPPPPLPTSQYLWDALGRPVMTDGVKLMHL</sequence>
<dbReference type="AlphaFoldDB" id="A0AAD3HK32"/>
<dbReference type="InterPro" id="IPR051412">
    <property type="entry name" value="Formin_Homology_Diaphanous_sf"/>
</dbReference>
<comment type="caution">
    <text evidence="2">The sequence shown here is derived from an EMBL/GenBank/DDBJ whole genome shotgun (WGS) entry which is preliminary data.</text>
</comment>
<feature type="compositionally biased region" description="Gly residues" evidence="1">
    <location>
        <begin position="379"/>
        <end position="396"/>
    </location>
</feature>
<feature type="region of interest" description="Disordered" evidence="1">
    <location>
        <begin position="458"/>
        <end position="604"/>
    </location>
</feature>
<feature type="compositionally biased region" description="Pro residues" evidence="1">
    <location>
        <begin position="781"/>
        <end position="812"/>
    </location>
</feature>